<dbReference type="EMBL" id="JAOTPV010000002">
    <property type="protein sequence ID" value="KAJ4487987.1"/>
    <property type="molecule type" value="Genomic_DNA"/>
</dbReference>
<comment type="caution">
    <text evidence="1">The sequence shown here is derived from an EMBL/GenBank/DDBJ whole genome shotgun (WGS) entry which is preliminary data.</text>
</comment>
<dbReference type="AlphaFoldDB" id="A0A9W9DWW2"/>
<gene>
    <name evidence="1" type="ORF">J3R30DRAFT_3432558</name>
</gene>
<evidence type="ECO:0000313" key="2">
    <source>
        <dbReference type="Proteomes" id="UP001150266"/>
    </source>
</evidence>
<evidence type="ECO:0000313" key="1">
    <source>
        <dbReference type="EMBL" id="KAJ4487987.1"/>
    </source>
</evidence>
<protein>
    <submittedName>
        <fullName evidence="1">Uncharacterized protein</fullName>
    </submittedName>
</protein>
<organism evidence="1 2">
    <name type="scientific">Lentinula aciculospora</name>
    <dbReference type="NCBI Taxonomy" id="153920"/>
    <lineage>
        <taxon>Eukaryota</taxon>
        <taxon>Fungi</taxon>
        <taxon>Dikarya</taxon>
        <taxon>Basidiomycota</taxon>
        <taxon>Agaricomycotina</taxon>
        <taxon>Agaricomycetes</taxon>
        <taxon>Agaricomycetidae</taxon>
        <taxon>Agaricales</taxon>
        <taxon>Marasmiineae</taxon>
        <taxon>Omphalotaceae</taxon>
        <taxon>Lentinula</taxon>
    </lineage>
</organism>
<accession>A0A9W9DWW2</accession>
<dbReference type="Proteomes" id="UP001150266">
    <property type="component" value="Unassembled WGS sequence"/>
</dbReference>
<proteinExistence type="predicted"/>
<sequence length="192" mass="21304">MEHKITRYHSSLQVASVLPIYVPLHKSSQSSIVTTRAYVVDKGIILLGKLTILPAGFGTVGTTVWWMVSTKLAESVGTRYQFVWLSNDVSTTAVGILYLSVSTHCLRDGVLVKVFEIGEQNCCSYSLAFSLLYELFKRPDIFQPRSSNGQSIRTMSGLQLRSDQPTTSPCAHVFIPSLGKPRSFLPDHHGKR</sequence>
<reference evidence="1" key="1">
    <citation type="submission" date="2022-08" db="EMBL/GenBank/DDBJ databases">
        <title>A Global Phylogenomic Analysis of the Shiitake Genus Lentinula.</title>
        <authorList>
            <consortium name="DOE Joint Genome Institute"/>
            <person name="Sierra-Patev S."/>
            <person name="Min B."/>
            <person name="Naranjo-Ortiz M."/>
            <person name="Looney B."/>
            <person name="Konkel Z."/>
            <person name="Slot J.C."/>
            <person name="Sakamoto Y."/>
            <person name="Steenwyk J.L."/>
            <person name="Rokas A."/>
            <person name="Carro J."/>
            <person name="Camarero S."/>
            <person name="Ferreira P."/>
            <person name="Molpeceres G."/>
            <person name="Ruiz-Duenas F.J."/>
            <person name="Serrano A."/>
            <person name="Henrissat B."/>
            <person name="Drula E."/>
            <person name="Hughes K.W."/>
            <person name="Mata J.L."/>
            <person name="Ishikawa N.K."/>
            <person name="Vargas-Isla R."/>
            <person name="Ushijima S."/>
            <person name="Smith C.A."/>
            <person name="Ahrendt S."/>
            <person name="Andreopoulos W."/>
            <person name="He G."/>
            <person name="Labutti K."/>
            <person name="Lipzen A."/>
            <person name="Ng V."/>
            <person name="Riley R."/>
            <person name="Sandor L."/>
            <person name="Barry K."/>
            <person name="Martinez A.T."/>
            <person name="Xiao Y."/>
            <person name="Gibbons J.G."/>
            <person name="Terashima K."/>
            <person name="Grigoriev I.V."/>
            <person name="Hibbett D.S."/>
        </authorList>
    </citation>
    <scope>NUCLEOTIDE SEQUENCE</scope>
    <source>
        <strain evidence="1">JLM2183</strain>
    </source>
</reference>
<name>A0A9W9DWW2_9AGAR</name>
<keyword evidence="2" id="KW-1185">Reference proteome</keyword>